<dbReference type="KEGG" id="spar:SPRG_06427"/>
<keyword evidence="8" id="KW-1185">Reference proteome</keyword>
<dbReference type="VEuPathDB" id="FungiDB:SPRG_06427"/>
<dbReference type="GeneID" id="24128775"/>
<proteinExistence type="predicted"/>
<dbReference type="InterPro" id="IPR036957">
    <property type="entry name" value="Znf_PARP_sf"/>
</dbReference>
<feature type="domain" description="PARP-type" evidence="6">
    <location>
        <begin position="13"/>
        <end position="59"/>
    </location>
</feature>
<dbReference type="PROSITE" id="PS50064">
    <property type="entry name" value="ZF_PARP_2"/>
    <property type="match status" value="1"/>
</dbReference>
<keyword evidence="5" id="KW-0539">Nucleus</keyword>
<dbReference type="EMBL" id="KK583210">
    <property type="protein sequence ID" value="KDO28570.1"/>
    <property type="molecule type" value="Genomic_DNA"/>
</dbReference>
<name>A0A067CHA4_SAPPC</name>
<dbReference type="GO" id="GO:0005634">
    <property type="term" value="C:nucleus"/>
    <property type="evidence" value="ECO:0007669"/>
    <property type="project" value="UniProtKB-SubCell"/>
</dbReference>
<protein>
    <recommendedName>
        <fullName evidence="6">PARP-type domain-containing protein</fullName>
    </recommendedName>
</protein>
<comment type="subcellular location">
    <subcellularLocation>
        <location evidence="1">Nucleus</location>
    </subcellularLocation>
</comment>
<accession>A0A067CHA4</accession>
<evidence type="ECO:0000256" key="2">
    <source>
        <dbReference type="ARBA" id="ARBA00022723"/>
    </source>
</evidence>
<gene>
    <name evidence="7" type="ORF">SPRG_06427</name>
</gene>
<reference evidence="7 8" key="1">
    <citation type="journal article" date="2013" name="PLoS Genet.">
        <title>Distinctive expansion of potential virulence genes in the genome of the oomycete fish pathogen Saprolegnia parasitica.</title>
        <authorList>
            <person name="Jiang R.H."/>
            <person name="de Bruijn I."/>
            <person name="Haas B.J."/>
            <person name="Belmonte R."/>
            <person name="Lobach L."/>
            <person name="Christie J."/>
            <person name="van den Ackerveken G."/>
            <person name="Bottin A."/>
            <person name="Bulone V."/>
            <person name="Diaz-Moreno S.M."/>
            <person name="Dumas B."/>
            <person name="Fan L."/>
            <person name="Gaulin E."/>
            <person name="Govers F."/>
            <person name="Grenville-Briggs L.J."/>
            <person name="Horner N.R."/>
            <person name="Levin J.Z."/>
            <person name="Mammella M."/>
            <person name="Meijer H.J."/>
            <person name="Morris P."/>
            <person name="Nusbaum C."/>
            <person name="Oome S."/>
            <person name="Phillips A.J."/>
            <person name="van Rooyen D."/>
            <person name="Rzeszutek E."/>
            <person name="Saraiva M."/>
            <person name="Secombes C.J."/>
            <person name="Seidl M.F."/>
            <person name="Snel B."/>
            <person name="Stassen J.H."/>
            <person name="Sykes S."/>
            <person name="Tripathy S."/>
            <person name="van den Berg H."/>
            <person name="Vega-Arreguin J.C."/>
            <person name="Wawra S."/>
            <person name="Young S.K."/>
            <person name="Zeng Q."/>
            <person name="Dieguez-Uribeondo J."/>
            <person name="Russ C."/>
            <person name="Tyler B.M."/>
            <person name="van West P."/>
        </authorList>
    </citation>
    <scope>NUCLEOTIDE SEQUENCE [LARGE SCALE GENOMIC DNA]</scope>
    <source>
        <strain evidence="7 8">CBS 223.65</strain>
    </source>
</reference>
<dbReference type="InterPro" id="IPR001510">
    <property type="entry name" value="Znf_PARP"/>
</dbReference>
<evidence type="ECO:0000256" key="4">
    <source>
        <dbReference type="ARBA" id="ARBA00022833"/>
    </source>
</evidence>
<dbReference type="RefSeq" id="XP_012200634.1">
    <property type="nucleotide sequence ID" value="XM_012345244.1"/>
</dbReference>
<dbReference type="Gene3D" id="3.30.1740.10">
    <property type="entry name" value="Zinc finger, PARP-type"/>
    <property type="match status" value="1"/>
</dbReference>
<dbReference type="GO" id="GO:0008270">
    <property type="term" value="F:zinc ion binding"/>
    <property type="evidence" value="ECO:0007669"/>
    <property type="project" value="UniProtKB-KW"/>
</dbReference>
<dbReference type="OMA" id="TATCQAC"/>
<keyword evidence="4" id="KW-0862">Zinc</keyword>
<keyword evidence="2" id="KW-0479">Metal-binding</keyword>
<dbReference type="OrthoDB" id="68449at2759"/>
<evidence type="ECO:0000256" key="1">
    <source>
        <dbReference type="ARBA" id="ARBA00004123"/>
    </source>
</evidence>
<evidence type="ECO:0000259" key="6">
    <source>
        <dbReference type="PROSITE" id="PS50064"/>
    </source>
</evidence>
<sequence>MAPPSAWSQYKEAVLQVATTSTATCQACSAKIGAGQLRLGVMYLHVDGFMLMEWVHVSCEPSLPAAFDTISFIETGVDPDHAKRILSWVSICKTKPSTAKEILELETHQMSRSRKMTA</sequence>
<keyword evidence="3" id="KW-0863">Zinc-finger</keyword>
<evidence type="ECO:0000256" key="5">
    <source>
        <dbReference type="ARBA" id="ARBA00023242"/>
    </source>
</evidence>
<dbReference type="Proteomes" id="UP000030745">
    <property type="component" value="Unassembled WGS sequence"/>
</dbReference>
<evidence type="ECO:0000256" key="3">
    <source>
        <dbReference type="ARBA" id="ARBA00022771"/>
    </source>
</evidence>
<dbReference type="AlphaFoldDB" id="A0A067CHA4"/>
<dbReference type="SUPFAM" id="SSF57716">
    <property type="entry name" value="Glucocorticoid receptor-like (DNA-binding domain)"/>
    <property type="match status" value="1"/>
</dbReference>
<evidence type="ECO:0000313" key="8">
    <source>
        <dbReference type="Proteomes" id="UP000030745"/>
    </source>
</evidence>
<organism evidence="7 8">
    <name type="scientific">Saprolegnia parasitica (strain CBS 223.65)</name>
    <dbReference type="NCBI Taxonomy" id="695850"/>
    <lineage>
        <taxon>Eukaryota</taxon>
        <taxon>Sar</taxon>
        <taxon>Stramenopiles</taxon>
        <taxon>Oomycota</taxon>
        <taxon>Saprolegniomycetes</taxon>
        <taxon>Saprolegniales</taxon>
        <taxon>Saprolegniaceae</taxon>
        <taxon>Saprolegnia</taxon>
    </lineage>
</organism>
<evidence type="ECO:0000313" key="7">
    <source>
        <dbReference type="EMBL" id="KDO28570.1"/>
    </source>
</evidence>
<dbReference type="SMART" id="SM01336">
    <property type="entry name" value="zf-PARP"/>
    <property type="match status" value="1"/>
</dbReference>
<dbReference type="GO" id="GO:0003677">
    <property type="term" value="F:DNA binding"/>
    <property type="evidence" value="ECO:0007669"/>
    <property type="project" value="InterPro"/>
</dbReference>